<feature type="domain" description="DOCKER" evidence="4">
    <location>
        <begin position="327"/>
        <end position="764"/>
    </location>
</feature>
<keyword evidence="6" id="KW-1185">Reference proteome</keyword>
<dbReference type="Proteomes" id="UP001431209">
    <property type="component" value="Unassembled WGS sequence"/>
</dbReference>
<feature type="region of interest" description="Disordered" evidence="3">
    <location>
        <begin position="1"/>
        <end position="33"/>
    </location>
</feature>
<dbReference type="InterPro" id="IPR027357">
    <property type="entry name" value="DOCKER_dom"/>
</dbReference>
<dbReference type="InterPro" id="IPR043161">
    <property type="entry name" value="DOCK_C_lobe_A"/>
</dbReference>
<dbReference type="InterPro" id="IPR043162">
    <property type="entry name" value="DOCK_C_lobe_C"/>
</dbReference>
<feature type="compositionally biased region" description="Polar residues" evidence="3">
    <location>
        <begin position="12"/>
        <end position="25"/>
    </location>
</feature>
<evidence type="ECO:0000259" key="4">
    <source>
        <dbReference type="PROSITE" id="PS51651"/>
    </source>
</evidence>
<evidence type="ECO:0000256" key="3">
    <source>
        <dbReference type="SAM" id="MobiDB-lite"/>
    </source>
</evidence>
<dbReference type="Gene3D" id="1.25.40.410">
    <property type="match status" value="1"/>
</dbReference>
<dbReference type="InterPro" id="IPR046773">
    <property type="entry name" value="DOCKER_Lobe_C"/>
</dbReference>
<comment type="similarity">
    <text evidence="2">Belongs to the DOCK family.</text>
</comment>
<dbReference type="InterPro" id="IPR046769">
    <property type="entry name" value="DOCKER_Lobe_A"/>
</dbReference>
<dbReference type="Gene3D" id="1.20.58.740">
    <property type="match status" value="1"/>
</dbReference>
<dbReference type="InterPro" id="IPR016024">
    <property type="entry name" value="ARM-type_fold"/>
</dbReference>
<dbReference type="PANTHER" id="PTHR23317">
    <property type="entry name" value="DEDICATOR OF CYTOKINESIS DOCK"/>
    <property type="match status" value="1"/>
</dbReference>
<gene>
    <name evidence="5" type="ORF">AKO1_011753</name>
</gene>
<protein>
    <recommendedName>
        <fullName evidence="4">DOCKER domain-containing protein</fullName>
    </recommendedName>
</protein>
<evidence type="ECO:0000313" key="5">
    <source>
        <dbReference type="EMBL" id="KAL0485422.1"/>
    </source>
</evidence>
<reference evidence="5 6" key="1">
    <citation type="submission" date="2024-03" db="EMBL/GenBank/DDBJ databases">
        <title>The Acrasis kona genome and developmental transcriptomes reveal deep origins of eukaryotic multicellular pathways.</title>
        <authorList>
            <person name="Sheikh S."/>
            <person name="Fu C.-J."/>
            <person name="Brown M.W."/>
            <person name="Baldauf S.L."/>
        </authorList>
    </citation>
    <scope>NUCLEOTIDE SEQUENCE [LARGE SCALE GENOMIC DNA]</scope>
    <source>
        <strain evidence="5 6">ATCC MYA-3509</strain>
    </source>
</reference>
<dbReference type="Pfam" id="PF06920">
    <property type="entry name" value="DHR-2_Lobe_A"/>
    <property type="match status" value="1"/>
</dbReference>
<dbReference type="EMBL" id="JAOPGA020001138">
    <property type="protein sequence ID" value="KAL0485422.1"/>
    <property type="molecule type" value="Genomic_DNA"/>
</dbReference>
<dbReference type="InterPro" id="IPR026791">
    <property type="entry name" value="DOCK"/>
</dbReference>
<evidence type="ECO:0000313" key="6">
    <source>
        <dbReference type="Proteomes" id="UP001431209"/>
    </source>
</evidence>
<accession>A0AAW2Z9R6</accession>
<dbReference type="InterPro" id="IPR046770">
    <property type="entry name" value="DOCKER_Lobe_B"/>
</dbReference>
<dbReference type="Pfam" id="PF20422">
    <property type="entry name" value="DHR-2_Lobe_B"/>
    <property type="match status" value="1"/>
</dbReference>
<dbReference type="AlphaFoldDB" id="A0AAW2Z9R6"/>
<evidence type="ECO:0000256" key="1">
    <source>
        <dbReference type="ARBA" id="ARBA00022658"/>
    </source>
</evidence>
<dbReference type="SUPFAM" id="SSF48371">
    <property type="entry name" value="ARM repeat"/>
    <property type="match status" value="1"/>
</dbReference>
<dbReference type="CDD" id="cd11684">
    <property type="entry name" value="DHR2_DOCK"/>
    <property type="match status" value="1"/>
</dbReference>
<organism evidence="5 6">
    <name type="scientific">Acrasis kona</name>
    <dbReference type="NCBI Taxonomy" id="1008807"/>
    <lineage>
        <taxon>Eukaryota</taxon>
        <taxon>Discoba</taxon>
        <taxon>Heterolobosea</taxon>
        <taxon>Tetramitia</taxon>
        <taxon>Eutetramitia</taxon>
        <taxon>Acrasidae</taxon>
        <taxon>Acrasis</taxon>
    </lineage>
</organism>
<dbReference type="GO" id="GO:0007264">
    <property type="term" value="P:small GTPase-mediated signal transduction"/>
    <property type="evidence" value="ECO:0007669"/>
    <property type="project" value="InterPro"/>
</dbReference>
<sequence length="778" mass="89158">MYTNLEKRGARGQQQSSLMNNQKSSVRGGASGAKKNVRDFRMNRMAGAGGTFNGSITSCSMMSVASGASVASGSDSNHSLRRGELRVVDEQMVKNMVMWEGILNTQVSLIGLELLLDFSLELDSIKSNPQLIEKIFSIIQVLFSTNQSETILIGTFHVLKILIRQFSTVIYSNESNFMEQFCTDLLRMCISQFEKVRMEAATMLYHVIKVNYLTLNHFTRTKIQLTIALSGLTAKINPDHVHLLRNAFQMIVNYSQEDLTLHNIVKNAKTKLFSIQKNSDSNDLDFASQVKQLVGRLNETLLDTIKIREADKSDDENYSELYYRIANGYKHAPELSIAWFGNLAQEHYDKERFVESAQCHVYCAALVYHYLLLKKDSFAMNQGIQYQYLLNVSTHLKSESFHELKALFMESTSTPDFQSHSFTPKGFVEYVSKAIRDFDLDLHYEYSIQLWKLLIGYYEFKKDYEKLQSAHDEISKLYCNIHKNYCKQTTRLFGSYYRVAFFGAKVPVDLRNKYMVYKMPKVYRLSELVEYFKGSFAIKYGGEDCIKIISDAAVISESDVENAEIVKIMITALRIQNQNQCAQFEQFVNLNEFVFETPFTKSGKTHGALNEQYKRRTTIRVQHPFPNMLTRQLVVSSTHVEMSPIQNSIEIVESSIEKLDQQSSVIPPDVNSLQMVLSGTLIPQVNEGIPSLVNLFLADEKLEGNEELNLMKIRMVEFLKSAGKCLEISRKNCRPNQLPLHEKFEEGFVILYNLFSKYLNVSEVSVYLKRKGVSFQEE</sequence>
<dbReference type="PANTHER" id="PTHR23317:SF76">
    <property type="entry name" value="LD20667P"/>
    <property type="match status" value="1"/>
</dbReference>
<keyword evidence="1" id="KW-0344">Guanine-nucleotide releasing factor</keyword>
<dbReference type="PROSITE" id="PS51651">
    <property type="entry name" value="DOCKER"/>
    <property type="match status" value="1"/>
</dbReference>
<evidence type="ECO:0000256" key="2">
    <source>
        <dbReference type="PROSITE-ProRule" id="PRU00984"/>
    </source>
</evidence>
<dbReference type="Pfam" id="PF20421">
    <property type="entry name" value="DHR-2_Lobe_C"/>
    <property type="match status" value="1"/>
</dbReference>
<proteinExistence type="inferred from homology"/>
<comment type="caution">
    <text evidence="5">The sequence shown here is derived from an EMBL/GenBank/DDBJ whole genome shotgun (WGS) entry which is preliminary data.</text>
</comment>
<dbReference type="GO" id="GO:0005085">
    <property type="term" value="F:guanyl-nucleotide exchange factor activity"/>
    <property type="evidence" value="ECO:0007669"/>
    <property type="project" value="UniProtKB-KW"/>
</dbReference>
<name>A0AAW2Z9R6_9EUKA</name>